<accession>A0A377J3S3</accession>
<reference evidence="1 2" key="1">
    <citation type="submission" date="2018-06" db="EMBL/GenBank/DDBJ databases">
        <authorList>
            <consortium name="Pathogen Informatics"/>
            <person name="Doyle S."/>
        </authorList>
    </citation>
    <scope>NUCLEOTIDE SEQUENCE [LARGE SCALE GENOMIC DNA]</scope>
    <source>
        <strain evidence="1 2">NCTC12410</strain>
    </source>
</reference>
<dbReference type="EMBL" id="UGHV01000001">
    <property type="protein sequence ID" value="STO97147.1"/>
    <property type="molecule type" value="Genomic_DNA"/>
</dbReference>
<proteinExistence type="predicted"/>
<name>A0A377J3S3_9HELI</name>
<sequence length="102" mass="11361">MLQGALPHSREQLHIFVLVPESLDGSQVEFAPVCLLDRVENAEVSYPSVAHNEELVHIAYTYKRAFIRTALLPRATLVQKARAVLDPSYPTSSAGWIRACDD</sequence>
<evidence type="ECO:0000313" key="1">
    <source>
        <dbReference type="EMBL" id="STO97147.1"/>
    </source>
</evidence>
<protein>
    <submittedName>
        <fullName evidence="1">Predicted neuraminidase (Sialidase)</fullName>
    </submittedName>
</protein>
<dbReference type="Proteomes" id="UP000254841">
    <property type="component" value="Unassembled WGS sequence"/>
</dbReference>
<dbReference type="AlphaFoldDB" id="A0A377J3S3"/>
<dbReference type="RefSeq" id="WP_115011412.1">
    <property type="nucleotide sequence ID" value="NZ_UGHV01000001.1"/>
</dbReference>
<organism evidence="1 2">
    <name type="scientific">Helicobacter canis</name>
    <dbReference type="NCBI Taxonomy" id="29419"/>
    <lineage>
        <taxon>Bacteria</taxon>
        <taxon>Pseudomonadati</taxon>
        <taxon>Campylobacterota</taxon>
        <taxon>Epsilonproteobacteria</taxon>
        <taxon>Campylobacterales</taxon>
        <taxon>Helicobacteraceae</taxon>
        <taxon>Helicobacter</taxon>
    </lineage>
</organism>
<dbReference type="OrthoDB" id="41724at2"/>
<evidence type="ECO:0000313" key="2">
    <source>
        <dbReference type="Proteomes" id="UP000254841"/>
    </source>
</evidence>
<gene>
    <name evidence="1" type="ORF">NCTC12410_00969</name>
</gene>